<sequence length="149" mass="17001">MHTERTTYKAACKGNAGPGLSSLRARPWEAALVRWEQSAVQQFLNEAWWVAQHWARHPIRISIVTPQRMLPLERGGTTGGGRPSCRARLAVCRALSRRRRGRGRRRNETSKIRRASGRQKDRDLDGKVCPLCWINAAFRVRAYRARNAA</sequence>
<gene>
    <name evidence="2" type="ORF">K466DRAFT_105725</name>
</gene>
<keyword evidence="3" id="KW-1185">Reference proteome</keyword>
<protein>
    <submittedName>
        <fullName evidence="2">Uncharacterized protein</fullName>
    </submittedName>
</protein>
<reference evidence="2 3" key="1">
    <citation type="journal article" date="2019" name="Nat. Ecol. Evol.">
        <title>Megaphylogeny resolves global patterns of mushroom evolution.</title>
        <authorList>
            <person name="Varga T."/>
            <person name="Krizsan K."/>
            <person name="Foldi C."/>
            <person name="Dima B."/>
            <person name="Sanchez-Garcia M."/>
            <person name="Sanchez-Ramirez S."/>
            <person name="Szollosi G.J."/>
            <person name="Szarkandi J.G."/>
            <person name="Papp V."/>
            <person name="Albert L."/>
            <person name="Andreopoulos W."/>
            <person name="Angelini C."/>
            <person name="Antonin V."/>
            <person name="Barry K.W."/>
            <person name="Bougher N.L."/>
            <person name="Buchanan P."/>
            <person name="Buyck B."/>
            <person name="Bense V."/>
            <person name="Catcheside P."/>
            <person name="Chovatia M."/>
            <person name="Cooper J."/>
            <person name="Damon W."/>
            <person name="Desjardin D."/>
            <person name="Finy P."/>
            <person name="Geml J."/>
            <person name="Haridas S."/>
            <person name="Hughes K."/>
            <person name="Justo A."/>
            <person name="Karasinski D."/>
            <person name="Kautmanova I."/>
            <person name="Kiss B."/>
            <person name="Kocsube S."/>
            <person name="Kotiranta H."/>
            <person name="LaButti K.M."/>
            <person name="Lechner B.E."/>
            <person name="Liimatainen K."/>
            <person name="Lipzen A."/>
            <person name="Lukacs Z."/>
            <person name="Mihaltcheva S."/>
            <person name="Morgado L.N."/>
            <person name="Niskanen T."/>
            <person name="Noordeloos M.E."/>
            <person name="Ohm R.A."/>
            <person name="Ortiz-Santana B."/>
            <person name="Ovrebo C."/>
            <person name="Racz N."/>
            <person name="Riley R."/>
            <person name="Savchenko A."/>
            <person name="Shiryaev A."/>
            <person name="Soop K."/>
            <person name="Spirin V."/>
            <person name="Szebenyi C."/>
            <person name="Tomsovsky M."/>
            <person name="Tulloss R.E."/>
            <person name="Uehling J."/>
            <person name="Grigoriev I.V."/>
            <person name="Vagvolgyi C."/>
            <person name="Papp T."/>
            <person name="Martin F.M."/>
            <person name="Miettinen O."/>
            <person name="Hibbett D.S."/>
            <person name="Nagy L.G."/>
        </authorList>
    </citation>
    <scope>NUCLEOTIDE SEQUENCE [LARGE SCALE GENOMIC DNA]</scope>
    <source>
        <strain evidence="2 3">HHB13444</strain>
    </source>
</reference>
<name>A0A5C3PNG0_9APHY</name>
<evidence type="ECO:0000313" key="2">
    <source>
        <dbReference type="EMBL" id="TFK87543.1"/>
    </source>
</evidence>
<proteinExistence type="predicted"/>
<dbReference type="EMBL" id="ML211148">
    <property type="protein sequence ID" value="TFK87543.1"/>
    <property type="molecule type" value="Genomic_DNA"/>
</dbReference>
<feature type="region of interest" description="Disordered" evidence="1">
    <location>
        <begin position="97"/>
        <end position="119"/>
    </location>
</feature>
<dbReference type="AlphaFoldDB" id="A0A5C3PNG0"/>
<accession>A0A5C3PNG0</accession>
<evidence type="ECO:0000313" key="3">
    <source>
        <dbReference type="Proteomes" id="UP000308197"/>
    </source>
</evidence>
<dbReference type="InParanoid" id="A0A5C3PNG0"/>
<evidence type="ECO:0000256" key="1">
    <source>
        <dbReference type="SAM" id="MobiDB-lite"/>
    </source>
</evidence>
<dbReference type="Proteomes" id="UP000308197">
    <property type="component" value="Unassembled WGS sequence"/>
</dbReference>
<organism evidence="2 3">
    <name type="scientific">Polyporus arcularius HHB13444</name>
    <dbReference type="NCBI Taxonomy" id="1314778"/>
    <lineage>
        <taxon>Eukaryota</taxon>
        <taxon>Fungi</taxon>
        <taxon>Dikarya</taxon>
        <taxon>Basidiomycota</taxon>
        <taxon>Agaricomycotina</taxon>
        <taxon>Agaricomycetes</taxon>
        <taxon>Polyporales</taxon>
        <taxon>Polyporaceae</taxon>
        <taxon>Polyporus</taxon>
    </lineage>
</organism>